<proteinExistence type="predicted"/>
<dbReference type="KEGG" id="aaut:ACETAC_09315"/>
<evidence type="ECO:0000313" key="5">
    <source>
        <dbReference type="Proteomes" id="UP000671913"/>
    </source>
</evidence>
<evidence type="ECO:0000313" key="4">
    <source>
        <dbReference type="EMBL" id="QSZ27053.1"/>
    </source>
</evidence>
<dbReference type="Gene3D" id="3.20.20.370">
    <property type="entry name" value="Glycoside hydrolase/deacetylase"/>
    <property type="match status" value="1"/>
</dbReference>
<keyword evidence="5" id="KW-1185">Reference proteome</keyword>
<dbReference type="SUPFAM" id="SSF88713">
    <property type="entry name" value="Glycoside hydrolase/deacetylase"/>
    <property type="match status" value="1"/>
</dbReference>
<accession>A0A975GA47</accession>
<dbReference type="InterPro" id="IPR002509">
    <property type="entry name" value="NODB_dom"/>
</dbReference>
<dbReference type="RefSeq" id="WP_284679747.1">
    <property type="nucleotide sequence ID" value="NZ_CP060096.1"/>
</dbReference>
<dbReference type="GO" id="GO:0016810">
    <property type="term" value="F:hydrolase activity, acting on carbon-nitrogen (but not peptide) bonds"/>
    <property type="evidence" value="ECO:0007669"/>
    <property type="project" value="InterPro"/>
</dbReference>
<dbReference type="InterPro" id="IPR011330">
    <property type="entry name" value="Glyco_hydro/deAcase_b/a-brl"/>
</dbReference>
<organism evidence="4 5">
    <name type="scientific">Aceticella autotrophica</name>
    <dbReference type="NCBI Taxonomy" id="2755338"/>
    <lineage>
        <taxon>Bacteria</taxon>
        <taxon>Bacillati</taxon>
        <taxon>Bacillota</taxon>
        <taxon>Clostridia</taxon>
        <taxon>Thermoanaerobacterales</taxon>
        <taxon>Thermoanaerobacteraceae</taxon>
        <taxon>Aceticella</taxon>
    </lineage>
</organism>
<dbReference type="PROSITE" id="PS51677">
    <property type="entry name" value="NODB"/>
    <property type="match status" value="1"/>
</dbReference>
<evidence type="ECO:0000256" key="2">
    <source>
        <dbReference type="ARBA" id="ARBA00022729"/>
    </source>
</evidence>
<dbReference type="EMBL" id="CP060096">
    <property type="protein sequence ID" value="QSZ27053.1"/>
    <property type="molecule type" value="Genomic_DNA"/>
</dbReference>
<protein>
    <submittedName>
        <fullName evidence="4">Polysaccharide deacetylase family protein</fullName>
    </submittedName>
</protein>
<dbReference type="InterPro" id="IPR051398">
    <property type="entry name" value="Polysacch_Deacetylase"/>
</dbReference>
<keyword evidence="2" id="KW-0732">Signal</keyword>
<reference evidence="4" key="1">
    <citation type="submission" date="2020-08" db="EMBL/GenBank/DDBJ databases">
        <title>Genomic insights into the carbon and energy metabolism of the first obligate autotrophic acetogenic bacterium Aceticella autotrophica gen. nov., sp. nov.</title>
        <authorList>
            <person name="Toshchakov S.V."/>
            <person name="Elcheninov A.G."/>
            <person name="Kublanov I.V."/>
            <person name="Frolov E.N."/>
            <person name="Lebedinsky A.V."/>
        </authorList>
    </citation>
    <scope>NUCLEOTIDE SEQUENCE</scope>
    <source>
        <strain evidence="4">3443-3Ac</strain>
    </source>
</reference>
<dbReference type="CDD" id="cd10969">
    <property type="entry name" value="CE4_Ecf1_like_5s"/>
    <property type="match status" value="1"/>
</dbReference>
<dbReference type="PANTHER" id="PTHR34216">
    <property type="match status" value="1"/>
</dbReference>
<evidence type="ECO:0000259" key="3">
    <source>
        <dbReference type="PROSITE" id="PS51677"/>
    </source>
</evidence>
<comment type="subcellular location">
    <subcellularLocation>
        <location evidence="1">Secreted</location>
    </subcellularLocation>
</comment>
<dbReference type="AlphaFoldDB" id="A0A975GA47"/>
<dbReference type="GO" id="GO:0005576">
    <property type="term" value="C:extracellular region"/>
    <property type="evidence" value="ECO:0007669"/>
    <property type="project" value="UniProtKB-SubCell"/>
</dbReference>
<sequence length="304" mass="34946">MKKKFFVFIITVLIFTAGFYFHKTDNNIYRNFSVPETKINIKSPSYVPVLEYHHLQKEGTFDKKLGGLIIDPGRFEMQMKYLKSKGYHTITLEELKNFVLYNKSLPSKPMLITFDDGYLSNYEYAYPILKNLHMNAVINIIVSYVPNDYKKQPACVHVPHFDWKQAKEMSDSGVIEIESHTYNLHNLASNGKTMIPMVSGPILVNGRLETESQYKERLKRDFILSSTLIKKHVGKAPVAIAYPFGVGNHISNEIARKAGFEMAFAQEREGVVRFGDDVMSLKRIIINNSFTGRDIINQINKYGR</sequence>
<dbReference type="Pfam" id="PF01522">
    <property type="entry name" value="Polysacc_deac_1"/>
    <property type="match status" value="1"/>
</dbReference>
<dbReference type="PANTHER" id="PTHR34216:SF3">
    <property type="entry name" value="POLY-BETA-1,6-N-ACETYL-D-GLUCOSAMINE N-DEACETYLASE"/>
    <property type="match status" value="1"/>
</dbReference>
<gene>
    <name evidence="4" type="ORF">ACETAC_09315</name>
</gene>
<evidence type="ECO:0000256" key="1">
    <source>
        <dbReference type="ARBA" id="ARBA00004613"/>
    </source>
</evidence>
<dbReference type="Proteomes" id="UP000671913">
    <property type="component" value="Chromosome"/>
</dbReference>
<dbReference type="GO" id="GO:0005975">
    <property type="term" value="P:carbohydrate metabolic process"/>
    <property type="evidence" value="ECO:0007669"/>
    <property type="project" value="InterPro"/>
</dbReference>
<name>A0A975GA47_9THEO</name>
<feature type="domain" description="NodB homology" evidence="3">
    <location>
        <begin position="108"/>
        <end position="304"/>
    </location>
</feature>